<dbReference type="SUPFAM" id="SSF52540">
    <property type="entry name" value="P-loop containing nucleoside triphosphate hydrolases"/>
    <property type="match status" value="1"/>
</dbReference>
<organism evidence="4 5">
    <name type="scientific">Mycena chlorophos</name>
    <name type="common">Agaric fungus</name>
    <name type="synonym">Agaricus chlorophos</name>
    <dbReference type="NCBI Taxonomy" id="658473"/>
    <lineage>
        <taxon>Eukaryota</taxon>
        <taxon>Fungi</taxon>
        <taxon>Dikarya</taxon>
        <taxon>Basidiomycota</taxon>
        <taxon>Agaricomycotina</taxon>
        <taxon>Agaricomycetes</taxon>
        <taxon>Agaricomycetidae</taxon>
        <taxon>Agaricales</taxon>
        <taxon>Marasmiineae</taxon>
        <taxon>Mycenaceae</taxon>
        <taxon>Mycena</taxon>
    </lineage>
</organism>
<dbReference type="Gene3D" id="3.40.50.300">
    <property type="entry name" value="P-loop containing nucleotide triphosphate hydrolases"/>
    <property type="match status" value="1"/>
</dbReference>
<keyword evidence="5" id="KW-1185">Reference proteome</keyword>
<dbReference type="PANTHER" id="PTHR48102:SF7">
    <property type="entry name" value="ATP-DEPENDENT CLP PROTEASE ATP-BINDING SUBUNIT CLPX-LIKE, MITOCHONDRIAL"/>
    <property type="match status" value="1"/>
</dbReference>
<dbReference type="Proteomes" id="UP000613580">
    <property type="component" value="Unassembled WGS sequence"/>
</dbReference>
<evidence type="ECO:0000256" key="2">
    <source>
        <dbReference type="ARBA" id="ARBA00022840"/>
    </source>
</evidence>
<dbReference type="GO" id="GO:0005759">
    <property type="term" value="C:mitochondrial matrix"/>
    <property type="evidence" value="ECO:0007669"/>
    <property type="project" value="TreeGrafter"/>
</dbReference>
<dbReference type="InterPro" id="IPR003959">
    <property type="entry name" value="ATPase_AAA_core"/>
</dbReference>
<dbReference type="Gene3D" id="1.10.8.60">
    <property type="match status" value="1"/>
</dbReference>
<reference evidence="4" key="1">
    <citation type="submission" date="2020-05" db="EMBL/GenBank/DDBJ databases">
        <title>Mycena genomes resolve the evolution of fungal bioluminescence.</title>
        <authorList>
            <person name="Tsai I.J."/>
        </authorList>
    </citation>
    <scope>NUCLEOTIDE SEQUENCE</scope>
    <source>
        <strain evidence="4">110903Hualien_Pintung</strain>
    </source>
</reference>
<feature type="domain" description="Clp ATPase C-terminal" evidence="3">
    <location>
        <begin position="354"/>
        <end position="439"/>
    </location>
</feature>
<dbReference type="EMBL" id="JACAZE010000006">
    <property type="protein sequence ID" value="KAF7313583.1"/>
    <property type="molecule type" value="Genomic_DNA"/>
</dbReference>
<sequence length="475" mass="51952">MLTARAVRKAAPCLRYRRHIRTQPQEFGGSGSEGPYERAFHPPLSPTPRQLSQYLDQFVVGQEYAKKVLSVAVFNHYQRIQTFNAAVENARYLEESRTFPEAVYATADPVSTAHVRPLRRPPQALPPLPTQLFDKSNVLIIGPTGSGIYPSPSRITPIKLSAGKTLLVRTLAKVLNVPFSVSDATSFTQAGYVGDDVDICIQRLVTAANGDPLRASMGIVYIDEVDKIARKSGMDGTRDVGGEGVQQALLRMMEGATVTVQGKGTDAMGVKTDAQYHVDTTNVLFVLSGAFVGLDNLIKKRLAENRGVMGFSSGNYFTSTKPTDFNIDPSDLVKYGFIPEFISRVPSIAKLAPLTVPDLRRILTEVKGSLISQYQAQFGSIGVEIKFTSAALDEVCEKALARGGGARGLRGILESVLLEPMHDVPGSHIRHVLITDRTIRGETPAQCWPQGDATLSFWEAWAAEEREYRGRATKE</sequence>
<dbReference type="AlphaFoldDB" id="A0A8H6T9I2"/>
<dbReference type="Pfam" id="PF07724">
    <property type="entry name" value="AAA_2"/>
    <property type="match status" value="1"/>
</dbReference>
<dbReference type="GO" id="GO:0016887">
    <property type="term" value="F:ATP hydrolysis activity"/>
    <property type="evidence" value="ECO:0007669"/>
    <property type="project" value="InterPro"/>
</dbReference>
<dbReference type="SMART" id="SM01086">
    <property type="entry name" value="ClpB_D2-small"/>
    <property type="match status" value="1"/>
</dbReference>
<name>A0A8H6T9I2_MYCCL</name>
<dbReference type="NCBIfam" id="NF003745">
    <property type="entry name" value="PRK05342.1"/>
    <property type="match status" value="1"/>
</dbReference>
<keyword evidence="1" id="KW-0547">Nucleotide-binding</keyword>
<proteinExistence type="predicted"/>
<keyword evidence="2" id="KW-0067">ATP-binding</keyword>
<dbReference type="GO" id="GO:0051603">
    <property type="term" value="P:proteolysis involved in protein catabolic process"/>
    <property type="evidence" value="ECO:0007669"/>
    <property type="project" value="TreeGrafter"/>
</dbReference>
<protein>
    <recommendedName>
        <fullName evidence="3">Clp ATPase C-terminal domain-containing protein</fullName>
    </recommendedName>
</protein>
<dbReference type="Pfam" id="PF10431">
    <property type="entry name" value="ClpB_D2-small"/>
    <property type="match status" value="1"/>
</dbReference>
<accession>A0A8H6T9I2</accession>
<gene>
    <name evidence="4" type="ORF">HMN09_00514600</name>
</gene>
<dbReference type="GO" id="GO:0005524">
    <property type="term" value="F:ATP binding"/>
    <property type="evidence" value="ECO:0007669"/>
    <property type="project" value="UniProtKB-KW"/>
</dbReference>
<dbReference type="InterPro" id="IPR019489">
    <property type="entry name" value="Clp_ATPase_C"/>
</dbReference>
<dbReference type="PANTHER" id="PTHR48102">
    <property type="entry name" value="ATP-DEPENDENT CLP PROTEASE ATP-BINDING SUBUNIT CLPX-LIKE, MITOCHONDRIAL-RELATED"/>
    <property type="match status" value="1"/>
</dbReference>
<comment type="caution">
    <text evidence="4">The sequence shown here is derived from an EMBL/GenBank/DDBJ whole genome shotgun (WGS) entry which is preliminary data.</text>
</comment>
<dbReference type="InterPro" id="IPR027417">
    <property type="entry name" value="P-loop_NTPase"/>
</dbReference>
<evidence type="ECO:0000313" key="5">
    <source>
        <dbReference type="Proteomes" id="UP000613580"/>
    </source>
</evidence>
<dbReference type="InterPro" id="IPR050052">
    <property type="entry name" value="ATP-dep_Clp_protease_ClpX"/>
</dbReference>
<evidence type="ECO:0000256" key="1">
    <source>
        <dbReference type="ARBA" id="ARBA00022741"/>
    </source>
</evidence>
<evidence type="ECO:0000313" key="4">
    <source>
        <dbReference type="EMBL" id="KAF7313583.1"/>
    </source>
</evidence>
<dbReference type="OrthoDB" id="1721884at2759"/>
<evidence type="ECO:0000259" key="3">
    <source>
        <dbReference type="SMART" id="SM01086"/>
    </source>
</evidence>